<feature type="transmembrane region" description="Helical" evidence="2">
    <location>
        <begin position="66"/>
        <end position="86"/>
    </location>
</feature>
<keyword evidence="2" id="KW-0812">Transmembrane</keyword>
<dbReference type="OrthoDB" id="3353364at2759"/>
<comment type="caution">
    <text evidence="3">The sequence shown here is derived from an EMBL/GenBank/DDBJ whole genome shotgun (WGS) entry which is preliminary data.</text>
</comment>
<sequence>MAASGTPGSRPPCSAVMGPFGWLVAFWSIPLVYDTLTFMFTTWKAYEFWKAEVDTPLFSIIWRDGLLYFFAIFSMNLTNVIIFLSVPPALRAVNLSATLVLEVILSCRLILNLRGAPSLSVSNSQVSQPKGSANNSKMPFNRSHVALADQEDVGPVETASVRLEPVRGGRAKDDSSCMEMKVRPWNP</sequence>
<protein>
    <recommendedName>
        <fullName evidence="5">Transmembrane protein</fullName>
    </recommendedName>
</protein>
<evidence type="ECO:0008006" key="5">
    <source>
        <dbReference type="Google" id="ProtNLM"/>
    </source>
</evidence>
<evidence type="ECO:0000256" key="1">
    <source>
        <dbReference type="SAM" id="MobiDB-lite"/>
    </source>
</evidence>
<feature type="region of interest" description="Disordered" evidence="1">
    <location>
        <begin position="165"/>
        <end position="187"/>
    </location>
</feature>
<dbReference type="Proteomes" id="UP000724874">
    <property type="component" value="Unassembled WGS sequence"/>
</dbReference>
<gene>
    <name evidence="3" type="ORF">CPB84DRAFT_1765327</name>
</gene>
<feature type="transmembrane region" description="Helical" evidence="2">
    <location>
        <begin position="20"/>
        <end position="46"/>
    </location>
</feature>
<name>A0A9P5NZF5_GYMJU</name>
<proteinExistence type="predicted"/>
<feature type="compositionally biased region" description="Basic and acidic residues" evidence="1">
    <location>
        <begin position="165"/>
        <end position="175"/>
    </location>
</feature>
<keyword evidence="4" id="KW-1185">Reference proteome</keyword>
<dbReference type="AlphaFoldDB" id="A0A9P5NZF5"/>
<accession>A0A9P5NZF5</accession>
<reference evidence="3" key="1">
    <citation type="submission" date="2020-11" db="EMBL/GenBank/DDBJ databases">
        <authorList>
            <consortium name="DOE Joint Genome Institute"/>
            <person name="Ahrendt S."/>
            <person name="Riley R."/>
            <person name="Andreopoulos W."/>
            <person name="LaButti K."/>
            <person name="Pangilinan J."/>
            <person name="Ruiz-duenas F.J."/>
            <person name="Barrasa J.M."/>
            <person name="Sanchez-Garcia M."/>
            <person name="Camarero S."/>
            <person name="Miyauchi S."/>
            <person name="Serrano A."/>
            <person name="Linde D."/>
            <person name="Babiker R."/>
            <person name="Drula E."/>
            <person name="Ayuso-Fernandez I."/>
            <person name="Pacheco R."/>
            <person name="Padilla G."/>
            <person name="Ferreira P."/>
            <person name="Barriuso J."/>
            <person name="Kellner H."/>
            <person name="Castanera R."/>
            <person name="Alfaro M."/>
            <person name="Ramirez L."/>
            <person name="Pisabarro A.G."/>
            <person name="Kuo A."/>
            <person name="Tritt A."/>
            <person name="Lipzen A."/>
            <person name="He G."/>
            <person name="Yan M."/>
            <person name="Ng V."/>
            <person name="Cullen D."/>
            <person name="Martin F."/>
            <person name="Rosso M.-N."/>
            <person name="Henrissat B."/>
            <person name="Hibbett D."/>
            <person name="Martinez A.T."/>
            <person name="Grigoriev I.V."/>
        </authorList>
    </citation>
    <scope>NUCLEOTIDE SEQUENCE</scope>
    <source>
        <strain evidence="3">AH 44721</strain>
    </source>
</reference>
<dbReference type="EMBL" id="JADNYJ010000008">
    <property type="protein sequence ID" value="KAF8909731.1"/>
    <property type="molecule type" value="Genomic_DNA"/>
</dbReference>
<keyword evidence="2" id="KW-0472">Membrane</keyword>
<evidence type="ECO:0000313" key="4">
    <source>
        <dbReference type="Proteomes" id="UP000724874"/>
    </source>
</evidence>
<evidence type="ECO:0000313" key="3">
    <source>
        <dbReference type="EMBL" id="KAF8909731.1"/>
    </source>
</evidence>
<evidence type="ECO:0000256" key="2">
    <source>
        <dbReference type="SAM" id="Phobius"/>
    </source>
</evidence>
<keyword evidence="2" id="KW-1133">Transmembrane helix</keyword>
<organism evidence="3 4">
    <name type="scientific">Gymnopilus junonius</name>
    <name type="common">Spectacular rustgill mushroom</name>
    <name type="synonym">Gymnopilus spectabilis subsp. junonius</name>
    <dbReference type="NCBI Taxonomy" id="109634"/>
    <lineage>
        <taxon>Eukaryota</taxon>
        <taxon>Fungi</taxon>
        <taxon>Dikarya</taxon>
        <taxon>Basidiomycota</taxon>
        <taxon>Agaricomycotina</taxon>
        <taxon>Agaricomycetes</taxon>
        <taxon>Agaricomycetidae</taxon>
        <taxon>Agaricales</taxon>
        <taxon>Agaricineae</taxon>
        <taxon>Hymenogastraceae</taxon>
        <taxon>Gymnopilus</taxon>
    </lineage>
</organism>